<comment type="caution">
    <text evidence="1">The sequence shown here is derived from an EMBL/GenBank/DDBJ whole genome shotgun (WGS) entry which is preliminary data.</text>
</comment>
<dbReference type="EMBL" id="JANJQO010000888">
    <property type="protein sequence ID" value="KAJ2973997.1"/>
    <property type="molecule type" value="Genomic_DNA"/>
</dbReference>
<reference evidence="1" key="1">
    <citation type="submission" date="2022-08" db="EMBL/GenBank/DDBJ databases">
        <title>Genome Sequence of Lecanicillium fungicola.</title>
        <authorList>
            <person name="Buettner E."/>
        </authorList>
    </citation>
    <scope>NUCLEOTIDE SEQUENCE</scope>
    <source>
        <strain evidence="1">Babe33</strain>
    </source>
</reference>
<sequence>MSSPISSHDGFIKNTLLSEFNIPLDKSTAERHKVGSNNHVYMVALAKSFNSNNGINTGTRKLKPFTQSIPNGISRLVFRIPRAESSFEDSICIRNEVSVLALARDALADVDPSLVRLVFGWHASAIEPQDARADASPIYIIEEFIGGDVLTGDDLMAFDAATRLPSLSSSRGSSRWTMTSTKCVIRMGGPFVSYKDFLRAMIVWQMAQSDTVSWLKGWRDGEGASAADGKKLLRERIDDFIDSGLDLLLAPVPEQKLLIVNGDFTADKDKEGDVDSAIGRAWEEALAAENVIRPSQVPEAELVSNLWWFSQELCQPYWQTPRLLAEGGSVHGREEELRKEAATNLGKYLTHWGY</sequence>
<organism evidence="1 2">
    <name type="scientific">Zarea fungicola</name>
    <dbReference type="NCBI Taxonomy" id="93591"/>
    <lineage>
        <taxon>Eukaryota</taxon>
        <taxon>Fungi</taxon>
        <taxon>Dikarya</taxon>
        <taxon>Ascomycota</taxon>
        <taxon>Pezizomycotina</taxon>
        <taxon>Sordariomycetes</taxon>
        <taxon>Hypocreomycetidae</taxon>
        <taxon>Hypocreales</taxon>
        <taxon>Cordycipitaceae</taxon>
        <taxon>Zarea</taxon>
    </lineage>
</organism>
<accession>A0ACC1N520</accession>
<gene>
    <name evidence="1" type="ORF">NQ176_g6285</name>
</gene>
<evidence type="ECO:0000313" key="1">
    <source>
        <dbReference type="EMBL" id="KAJ2973997.1"/>
    </source>
</evidence>
<name>A0ACC1N520_9HYPO</name>
<protein>
    <submittedName>
        <fullName evidence="1">Uncharacterized protein</fullName>
    </submittedName>
</protein>
<keyword evidence="2" id="KW-1185">Reference proteome</keyword>
<dbReference type="Proteomes" id="UP001143910">
    <property type="component" value="Unassembled WGS sequence"/>
</dbReference>
<proteinExistence type="predicted"/>
<evidence type="ECO:0000313" key="2">
    <source>
        <dbReference type="Proteomes" id="UP001143910"/>
    </source>
</evidence>